<evidence type="ECO:0000256" key="1">
    <source>
        <dbReference type="RuleBase" id="RU363044"/>
    </source>
</evidence>
<keyword evidence="5" id="KW-1185">Reference proteome</keyword>
<comment type="catalytic activity">
    <reaction evidence="1">
        <text>ATP + H2O = ADP + phosphate + H(+)</text>
        <dbReference type="Rhea" id="RHEA:13065"/>
        <dbReference type="ChEBI" id="CHEBI:15377"/>
        <dbReference type="ChEBI" id="CHEBI:15378"/>
        <dbReference type="ChEBI" id="CHEBI:30616"/>
        <dbReference type="ChEBI" id="CHEBI:43474"/>
        <dbReference type="ChEBI" id="CHEBI:456216"/>
        <dbReference type="EC" id="5.6.2.3"/>
    </reaction>
</comment>
<gene>
    <name evidence="4" type="ORF">MAR_015696</name>
</gene>
<keyword evidence="1" id="KW-0378">Hydrolase</keyword>
<feature type="region of interest" description="Disordered" evidence="2">
    <location>
        <begin position="12"/>
        <end position="31"/>
    </location>
</feature>
<proteinExistence type="inferred from homology"/>
<dbReference type="InterPro" id="IPR051055">
    <property type="entry name" value="PIF1_helicase"/>
</dbReference>
<reference evidence="4" key="1">
    <citation type="submission" date="2022-11" db="EMBL/GenBank/DDBJ databases">
        <title>Centuries of genome instability and evolution in soft-shell clam transmissible cancer (bioRxiv).</title>
        <authorList>
            <person name="Hart S.F.M."/>
            <person name="Yonemitsu M.A."/>
            <person name="Giersch R.M."/>
            <person name="Beal B.F."/>
            <person name="Arriagada G."/>
            <person name="Davis B.W."/>
            <person name="Ostrander E.A."/>
            <person name="Goff S.P."/>
            <person name="Metzger M.J."/>
        </authorList>
    </citation>
    <scope>NUCLEOTIDE SEQUENCE</scope>
    <source>
        <strain evidence="4">MELC-2E11</strain>
        <tissue evidence="4">Siphon/mantle</tissue>
    </source>
</reference>
<protein>
    <recommendedName>
        <fullName evidence="1">ATP-dependent DNA helicase</fullName>
        <ecNumber evidence="1">5.6.2.3</ecNumber>
    </recommendedName>
</protein>
<comment type="cofactor">
    <cofactor evidence="1">
        <name>Mg(2+)</name>
        <dbReference type="ChEBI" id="CHEBI:18420"/>
    </cofactor>
</comment>
<sequence length="724" mass="81295">MDDMSLNRYMIGTTTSDTSGTRPPGVRDVNTMSKGDPSSICLLTSSVRTNVGLIEFTRMLCGPSSNANCFVIISSAAFVKQYGSCPGTDVDGRSASPALFTTPSSTSILSSKALVASQSSRSTFKGTTAVVLRHWRANMDIQMINDADGAAYYVCHYLCKSEPDELPCALGNLINTVFRDNPNMSTFQRLWNIGICSSRSIVMLNTRPKEIRFRMLKPITQLQDKDDDDTDIFMNNMIDYYTARPSNMEMVSLLYFASWYIKCPPSKNVVVKNDFTSKNTIYGLGRKLYSIVRFPMFSVSSDNYYFTLLMLLLPFRNECELIDDYSSAKEAFIAKNALLDHSMEMYNNFLAQVENSIRRIRFAQDELNDEPINSIPADIDFGIHAPSSNSHVTSCLMNETEFQTHLKTLTNCQQRALDIVRQHMGTQHNGPLRIFITGSGGVGKSFLLKMIVAYLQLYTCQRPGVDPVKCCSPTGTAARQINGHSLLGIPVVKYLNYGSLSPFQLRSLQLKLIGVHTIVIDEISMHDGLVKLPEIAFFLEDFIQFCLVIFSKFVQFVVHMFLQTELYNFGICFNLYSYGPMFDTVQILLMDSFLIELELLQLNIISHLTITMQVLRAQLISFLKMTEMLFSVCSRVMLLCNLNVFRGLVNGAMGTVLEIETNIDNSIRTILVIFDNIVGLVNNSGASDQCPVEIKEIEHKFLFGGRSIVRRAFPLSISWACTIH</sequence>
<evidence type="ECO:0000313" key="4">
    <source>
        <dbReference type="EMBL" id="WAR21722.1"/>
    </source>
</evidence>
<keyword evidence="1" id="KW-0547">Nucleotide-binding</keyword>
<evidence type="ECO:0000259" key="3">
    <source>
        <dbReference type="Pfam" id="PF05970"/>
    </source>
</evidence>
<keyword evidence="1" id="KW-0233">DNA recombination</keyword>
<dbReference type="InterPro" id="IPR010285">
    <property type="entry name" value="DNA_helicase_pif1-like_DEAD"/>
</dbReference>
<dbReference type="Pfam" id="PF05970">
    <property type="entry name" value="PIF1"/>
    <property type="match status" value="1"/>
</dbReference>
<accession>A0ABY7FJH7</accession>
<dbReference type="Gene3D" id="3.40.50.300">
    <property type="entry name" value="P-loop containing nucleotide triphosphate hydrolases"/>
    <property type="match status" value="1"/>
</dbReference>
<keyword evidence="1" id="KW-0227">DNA damage</keyword>
<evidence type="ECO:0000256" key="2">
    <source>
        <dbReference type="SAM" id="MobiDB-lite"/>
    </source>
</evidence>
<evidence type="ECO:0000313" key="5">
    <source>
        <dbReference type="Proteomes" id="UP001164746"/>
    </source>
</evidence>
<dbReference type="InterPro" id="IPR027417">
    <property type="entry name" value="P-loop_NTPase"/>
</dbReference>
<dbReference type="PANTHER" id="PTHR47642:SF5">
    <property type="entry name" value="ATP-DEPENDENT DNA HELICASE"/>
    <property type="match status" value="1"/>
</dbReference>
<dbReference type="EMBL" id="CP111023">
    <property type="protein sequence ID" value="WAR21722.1"/>
    <property type="molecule type" value="Genomic_DNA"/>
</dbReference>
<feature type="compositionally biased region" description="Polar residues" evidence="2">
    <location>
        <begin position="12"/>
        <end position="21"/>
    </location>
</feature>
<organism evidence="4 5">
    <name type="scientific">Mya arenaria</name>
    <name type="common">Soft-shell clam</name>
    <dbReference type="NCBI Taxonomy" id="6604"/>
    <lineage>
        <taxon>Eukaryota</taxon>
        <taxon>Metazoa</taxon>
        <taxon>Spiralia</taxon>
        <taxon>Lophotrochozoa</taxon>
        <taxon>Mollusca</taxon>
        <taxon>Bivalvia</taxon>
        <taxon>Autobranchia</taxon>
        <taxon>Heteroconchia</taxon>
        <taxon>Euheterodonta</taxon>
        <taxon>Imparidentia</taxon>
        <taxon>Neoheterodontei</taxon>
        <taxon>Myida</taxon>
        <taxon>Myoidea</taxon>
        <taxon>Myidae</taxon>
        <taxon>Mya</taxon>
    </lineage>
</organism>
<dbReference type="EC" id="5.6.2.3" evidence="1"/>
<keyword evidence="1" id="KW-0347">Helicase</keyword>
<dbReference type="PANTHER" id="PTHR47642">
    <property type="entry name" value="ATP-DEPENDENT DNA HELICASE"/>
    <property type="match status" value="1"/>
</dbReference>
<comment type="similarity">
    <text evidence="1">Belongs to the helicase family.</text>
</comment>
<name>A0ABY7FJH7_MYAAR</name>
<dbReference type="SUPFAM" id="SSF52540">
    <property type="entry name" value="P-loop containing nucleoside triphosphate hydrolases"/>
    <property type="match status" value="1"/>
</dbReference>
<dbReference type="Proteomes" id="UP001164746">
    <property type="component" value="Chromosome 12"/>
</dbReference>
<keyword evidence="1" id="KW-0234">DNA repair</keyword>
<feature type="domain" description="DNA helicase Pif1-like DEAD-box helicase" evidence="3">
    <location>
        <begin position="409"/>
        <end position="527"/>
    </location>
</feature>
<keyword evidence="1" id="KW-0067">ATP-binding</keyword>